<dbReference type="RefSeq" id="WP_270023701.1">
    <property type="nucleotide sequence ID" value="NZ_JAPDDP010000005.1"/>
</dbReference>
<dbReference type="Proteomes" id="UP001147653">
    <property type="component" value="Unassembled WGS sequence"/>
</dbReference>
<evidence type="ECO:0000256" key="2">
    <source>
        <dbReference type="ARBA" id="ARBA00022692"/>
    </source>
</evidence>
<evidence type="ECO:0000256" key="3">
    <source>
        <dbReference type="ARBA" id="ARBA00022989"/>
    </source>
</evidence>
<evidence type="ECO:0000256" key="5">
    <source>
        <dbReference type="SAM" id="Phobius"/>
    </source>
</evidence>
<evidence type="ECO:0000313" key="7">
    <source>
        <dbReference type="Proteomes" id="UP001147653"/>
    </source>
</evidence>
<name>A0A9X3N857_9ACTN</name>
<gene>
    <name evidence="6" type="ORF">OJ997_03895</name>
</gene>
<evidence type="ECO:0000313" key="6">
    <source>
        <dbReference type="EMBL" id="MDA0179426.1"/>
    </source>
</evidence>
<accession>A0A9X3N857</accession>
<keyword evidence="4 5" id="KW-0472">Membrane</keyword>
<dbReference type="EMBL" id="JAPDDP010000005">
    <property type="protein sequence ID" value="MDA0179426.1"/>
    <property type="molecule type" value="Genomic_DNA"/>
</dbReference>
<organism evidence="6 7">
    <name type="scientific">Solirubrobacter phytolaccae</name>
    <dbReference type="NCBI Taxonomy" id="1404360"/>
    <lineage>
        <taxon>Bacteria</taxon>
        <taxon>Bacillati</taxon>
        <taxon>Actinomycetota</taxon>
        <taxon>Thermoleophilia</taxon>
        <taxon>Solirubrobacterales</taxon>
        <taxon>Solirubrobacteraceae</taxon>
        <taxon>Solirubrobacter</taxon>
    </lineage>
</organism>
<protein>
    <submittedName>
        <fullName evidence="6">Isoprenylcysteine carboxylmethyltransferase family protein</fullName>
    </submittedName>
</protein>
<dbReference type="GO" id="GO:0012505">
    <property type="term" value="C:endomembrane system"/>
    <property type="evidence" value="ECO:0007669"/>
    <property type="project" value="UniProtKB-SubCell"/>
</dbReference>
<comment type="caution">
    <text evidence="6">The sequence shown here is derived from an EMBL/GenBank/DDBJ whole genome shotgun (WGS) entry which is preliminary data.</text>
</comment>
<dbReference type="AlphaFoldDB" id="A0A9X3N857"/>
<keyword evidence="3 5" id="KW-1133">Transmembrane helix</keyword>
<dbReference type="Gene3D" id="1.20.120.1630">
    <property type="match status" value="1"/>
</dbReference>
<dbReference type="Pfam" id="PF04191">
    <property type="entry name" value="PEMT"/>
    <property type="match status" value="1"/>
</dbReference>
<keyword evidence="2 5" id="KW-0812">Transmembrane</keyword>
<proteinExistence type="predicted"/>
<evidence type="ECO:0000256" key="1">
    <source>
        <dbReference type="ARBA" id="ARBA00004127"/>
    </source>
</evidence>
<dbReference type="InterPro" id="IPR007318">
    <property type="entry name" value="Phopholipid_MeTrfase"/>
</dbReference>
<feature type="transmembrane region" description="Helical" evidence="5">
    <location>
        <begin position="38"/>
        <end position="61"/>
    </location>
</feature>
<reference evidence="6" key="1">
    <citation type="submission" date="2022-10" db="EMBL/GenBank/DDBJ databases">
        <title>The WGS of Solirubrobacter phytolaccae KCTC 29190.</title>
        <authorList>
            <person name="Jiang Z."/>
        </authorList>
    </citation>
    <scope>NUCLEOTIDE SEQUENCE</scope>
    <source>
        <strain evidence="6">KCTC 29190</strain>
    </source>
</reference>
<keyword evidence="7" id="KW-1185">Reference proteome</keyword>
<evidence type="ECO:0000256" key="4">
    <source>
        <dbReference type="ARBA" id="ARBA00023136"/>
    </source>
</evidence>
<feature type="transmembrane region" description="Helical" evidence="5">
    <location>
        <begin position="94"/>
        <end position="127"/>
    </location>
</feature>
<sequence>MQRSAAAVGSSVFFAAAPGVVAGVIPWWITGWDGSPSWIGWRVLGAVVTACGAVVLLHAFARFVREGVGTPAPVAPTQRLVVGGLYRWVRNPMYIAVVSCVLGQAGVFGAWALAAYGAALMVVFFSFVRLYEEPTLAHQFGADYEAYRATVPGWFPRARPARVPPATS</sequence>
<comment type="subcellular location">
    <subcellularLocation>
        <location evidence="1">Endomembrane system</location>
        <topology evidence="1">Multi-pass membrane protein</topology>
    </subcellularLocation>
</comment>